<dbReference type="KEGG" id="clf:GJQ69_07175"/>
<accession>A0A859DS24</accession>
<proteinExistence type="predicted"/>
<organism evidence="1 2">
    <name type="scientific">Caproicibacterium lactatifermentans</name>
    <dbReference type="NCBI Taxonomy" id="2666138"/>
    <lineage>
        <taxon>Bacteria</taxon>
        <taxon>Bacillati</taxon>
        <taxon>Bacillota</taxon>
        <taxon>Clostridia</taxon>
        <taxon>Eubacteriales</taxon>
        <taxon>Oscillospiraceae</taxon>
        <taxon>Caproicibacterium</taxon>
    </lineage>
</organism>
<reference evidence="1 2" key="1">
    <citation type="submission" date="2019-11" db="EMBL/GenBank/DDBJ databases">
        <authorList>
            <person name="Ren C."/>
            <person name="Wang H."/>
            <person name="Xu Y."/>
        </authorList>
    </citation>
    <scope>NUCLEOTIDE SEQUENCE [LARGE SCALE GENOMIC DNA]</scope>
    <source>
        <strain evidence="1 2">LBM 19010</strain>
    </source>
</reference>
<dbReference type="RefSeq" id="WP_086035474.1">
    <property type="nucleotide sequence ID" value="NZ_CP046051.1"/>
</dbReference>
<dbReference type="AlphaFoldDB" id="A0A859DS24"/>
<sequence length="64" mass="7276">MTNTELTKTQKNGIDYNAEMKRIGSTFIKDCAEDAKPKVEKLGADLFSLAYKRFVDWLNYVLAA</sequence>
<gene>
    <name evidence="1" type="ORF">GJQ69_07175</name>
</gene>
<protein>
    <submittedName>
        <fullName evidence="1">Uncharacterized protein</fullName>
    </submittedName>
</protein>
<evidence type="ECO:0000313" key="1">
    <source>
        <dbReference type="EMBL" id="QKN24289.1"/>
    </source>
</evidence>
<name>A0A859DS24_9FIRM</name>
<dbReference type="Proteomes" id="UP000501316">
    <property type="component" value="Chromosome"/>
</dbReference>
<evidence type="ECO:0000313" key="2">
    <source>
        <dbReference type="Proteomes" id="UP000501316"/>
    </source>
</evidence>
<dbReference type="EMBL" id="CP046051">
    <property type="protein sequence ID" value="QKN24289.1"/>
    <property type="molecule type" value="Genomic_DNA"/>
</dbReference>